<dbReference type="SMART" id="SM00407">
    <property type="entry name" value="IGc1"/>
    <property type="match status" value="2"/>
</dbReference>
<dbReference type="InterPro" id="IPR050160">
    <property type="entry name" value="MHC/Immunoglobulin"/>
</dbReference>
<gene>
    <name evidence="4" type="ORF">U0070_011430</name>
</gene>
<evidence type="ECO:0000259" key="3">
    <source>
        <dbReference type="PROSITE" id="PS50835"/>
    </source>
</evidence>
<dbReference type="PANTHER" id="PTHR19944">
    <property type="entry name" value="MHC CLASS II-RELATED"/>
    <property type="match status" value="1"/>
</dbReference>
<dbReference type="AlphaFoldDB" id="A0AAW0H485"/>
<dbReference type="Proteomes" id="UP001488838">
    <property type="component" value="Unassembled WGS sequence"/>
</dbReference>
<dbReference type="InterPro" id="IPR013783">
    <property type="entry name" value="Ig-like_fold"/>
</dbReference>
<reference evidence="4 5" key="1">
    <citation type="journal article" date="2023" name="bioRxiv">
        <title>Conserved and derived expression patterns and positive selection on dental genes reveal complex evolutionary context of ever-growing rodent molars.</title>
        <authorList>
            <person name="Calamari Z.T."/>
            <person name="Song A."/>
            <person name="Cohen E."/>
            <person name="Akter M."/>
            <person name="Roy R.D."/>
            <person name="Hallikas O."/>
            <person name="Christensen M.M."/>
            <person name="Li P."/>
            <person name="Marangoni P."/>
            <person name="Jernvall J."/>
            <person name="Klein O.D."/>
        </authorList>
    </citation>
    <scope>NUCLEOTIDE SEQUENCE [LARGE SCALE GENOMIC DNA]</scope>
    <source>
        <strain evidence="4">V071</strain>
    </source>
</reference>
<evidence type="ECO:0000313" key="5">
    <source>
        <dbReference type="Proteomes" id="UP001488838"/>
    </source>
</evidence>
<feature type="domain" description="Ig-like" evidence="3">
    <location>
        <begin position="41"/>
        <end position="133"/>
    </location>
</feature>
<organism evidence="4 5">
    <name type="scientific">Myodes glareolus</name>
    <name type="common">Bank vole</name>
    <name type="synonym">Clethrionomys glareolus</name>
    <dbReference type="NCBI Taxonomy" id="447135"/>
    <lineage>
        <taxon>Eukaryota</taxon>
        <taxon>Metazoa</taxon>
        <taxon>Chordata</taxon>
        <taxon>Craniata</taxon>
        <taxon>Vertebrata</taxon>
        <taxon>Euteleostomi</taxon>
        <taxon>Mammalia</taxon>
        <taxon>Eutheria</taxon>
        <taxon>Euarchontoglires</taxon>
        <taxon>Glires</taxon>
        <taxon>Rodentia</taxon>
        <taxon>Myomorpha</taxon>
        <taxon>Muroidea</taxon>
        <taxon>Cricetidae</taxon>
        <taxon>Arvicolinae</taxon>
        <taxon>Myodes</taxon>
    </lineage>
</organism>
<evidence type="ECO:0000256" key="2">
    <source>
        <dbReference type="ARBA" id="ARBA00023319"/>
    </source>
</evidence>
<dbReference type="InterPro" id="IPR007110">
    <property type="entry name" value="Ig-like_dom"/>
</dbReference>
<evidence type="ECO:0000313" key="4">
    <source>
        <dbReference type="EMBL" id="KAK7796575.1"/>
    </source>
</evidence>
<name>A0AAW0H485_MYOGA</name>
<dbReference type="PROSITE" id="PS50835">
    <property type="entry name" value="IG_LIKE"/>
    <property type="match status" value="2"/>
</dbReference>
<keyword evidence="2" id="KW-0393">Immunoglobulin domain</keyword>
<dbReference type="CDD" id="cd07699">
    <property type="entry name" value="IgC1_L"/>
    <property type="match status" value="2"/>
</dbReference>
<dbReference type="InterPro" id="IPR036179">
    <property type="entry name" value="Ig-like_dom_sf"/>
</dbReference>
<dbReference type="EMBL" id="JBBHLL010001120">
    <property type="protein sequence ID" value="KAK7796575.1"/>
    <property type="molecule type" value="Genomic_DNA"/>
</dbReference>
<proteinExistence type="predicted"/>
<dbReference type="InterPro" id="IPR003597">
    <property type="entry name" value="Ig_C1-set"/>
</dbReference>
<dbReference type="FunFam" id="2.60.40.10:FF:000283">
    <property type="entry name" value="Immunoglobulin kappa constant"/>
    <property type="match status" value="2"/>
</dbReference>
<dbReference type="Pfam" id="PF07654">
    <property type="entry name" value="C1-set"/>
    <property type="match status" value="2"/>
</dbReference>
<feature type="non-terminal residue" evidence="4">
    <location>
        <position position="312"/>
    </location>
</feature>
<evidence type="ECO:0000256" key="1">
    <source>
        <dbReference type="ARBA" id="ARBA00023157"/>
    </source>
</evidence>
<keyword evidence="5" id="KW-1185">Reference proteome</keyword>
<dbReference type="PANTHER" id="PTHR19944:SF98">
    <property type="entry name" value="IG-LIKE DOMAIN-CONTAINING PROTEIN"/>
    <property type="match status" value="1"/>
</dbReference>
<comment type="caution">
    <text evidence="4">The sequence shown here is derived from an EMBL/GenBank/DDBJ whole genome shotgun (WGS) entry which is preliminary data.</text>
</comment>
<dbReference type="Gene3D" id="2.60.40.10">
    <property type="entry name" value="Immunoglobulins"/>
    <property type="match status" value="2"/>
</dbReference>
<accession>A0AAW0H485</accession>
<keyword evidence="1" id="KW-1015">Disulfide bond</keyword>
<feature type="non-terminal residue" evidence="4">
    <location>
        <position position="1"/>
    </location>
</feature>
<protein>
    <recommendedName>
        <fullName evidence="3">Ig-like domain-containing protein</fullName>
    </recommendedName>
</protein>
<sequence length="312" mass="34251">QLPENRPRCWPHRFWFESQSLWYVFGSGTELTVLGQPKSAPKITVFPPSSEELRTNKATVVCLINDFSPRTITVAWEADDVPITQGVQTTKPSKESTNYMASSYLSLTADQWKSYKSISCLVTHELKLEDKVHVGFLHEPISQCWVFGGGTKLTVLGQPTSQPSVTLFPPSPEELKTRKATLVCMINDFYPGAVSVSWKADGTTITQGVETSNPSKQGNKYLATSFLTLTEDAWKSKNSVSCEVTHEGVKVEKSLSPAILLFPGQKEDQSHMVNSPEEEEFTVDNSANGLQSLSNASSGLICSQDALAGSHN</sequence>
<dbReference type="SUPFAM" id="SSF48726">
    <property type="entry name" value="Immunoglobulin"/>
    <property type="match status" value="2"/>
</dbReference>
<feature type="domain" description="Ig-like" evidence="3">
    <location>
        <begin position="163"/>
        <end position="256"/>
    </location>
</feature>